<dbReference type="Proteomes" id="UP001162972">
    <property type="component" value="Chromosome 1"/>
</dbReference>
<reference evidence="2 3" key="1">
    <citation type="journal article" date="2023" name="Int. J. Mol. Sci.">
        <title>De Novo Assembly and Annotation of 11 Diverse Shrub Willow (Salix) Genomes Reveals Novel Gene Organization in Sex-Linked Regions.</title>
        <authorList>
            <person name="Hyden B."/>
            <person name="Feng K."/>
            <person name="Yates T.B."/>
            <person name="Jawdy S."/>
            <person name="Cereghino C."/>
            <person name="Smart L.B."/>
            <person name="Muchero W."/>
        </authorList>
    </citation>
    <scope>NUCLEOTIDE SEQUENCE [LARGE SCALE GENOMIC DNA]</scope>
    <source>
        <tissue evidence="2">Shoot tip</tissue>
    </source>
</reference>
<accession>A0AAD6KQ21</accession>
<feature type="region of interest" description="Disordered" evidence="1">
    <location>
        <begin position="26"/>
        <end position="78"/>
    </location>
</feature>
<proteinExistence type="predicted"/>
<feature type="compositionally biased region" description="Basic and acidic residues" evidence="1">
    <location>
        <begin position="41"/>
        <end position="59"/>
    </location>
</feature>
<dbReference type="AlphaFoldDB" id="A0AAD6KQ21"/>
<protein>
    <submittedName>
        <fullName evidence="2">Uncharacterized protein</fullName>
    </submittedName>
</protein>
<evidence type="ECO:0000256" key="1">
    <source>
        <dbReference type="SAM" id="MobiDB-lite"/>
    </source>
</evidence>
<feature type="compositionally biased region" description="Basic and acidic residues" evidence="1">
    <location>
        <begin position="67"/>
        <end position="78"/>
    </location>
</feature>
<gene>
    <name evidence="2" type="ORF">OIU84_022458</name>
</gene>
<comment type="caution">
    <text evidence="2">The sequence shown here is derived from an EMBL/GenBank/DDBJ whole genome shotgun (WGS) entry which is preliminary data.</text>
</comment>
<organism evidence="2 3">
    <name type="scientific">Salix udensis</name>
    <dbReference type="NCBI Taxonomy" id="889485"/>
    <lineage>
        <taxon>Eukaryota</taxon>
        <taxon>Viridiplantae</taxon>
        <taxon>Streptophyta</taxon>
        <taxon>Embryophyta</taxon>
        <taxon>Tracheophyta</taxon>
        <taxon>Spermatophyta</taxon>
        <taxon>Magnoliopsida</taxon>
        <taxon>eudicotyledons</taxon>
        <taxon>Gunneridae</taxon>
        <taxon>Pentapetalae</taxon>
        <taxon>rosids</taxon>
        <taxon>fabids</taxon>
        <taxon>Malpighiales</taxon>
        <taxon>Salicaceae</taxon>
        <taxon>Saliceae</taxon>
        <taxon>Salix</taxon>
    </lineage>
</organism>
<sequence length="111" mass="12319">MECLTVKTKAGMTPLDLANSEETHLFVEESGKTSKKGTLNGKEKAEVSEPKTSLEDKSEYSGGEATAGEHEEQVNESVKMKDKSEYSWHSCIFPSYFVFDKSNRSCLLLTS</sequence>
<evidence type="ECO:0000313" key="2">
    <source>
        <dbReference type="EMBL" id="KAJ6426870.1"/>
    </source>
</evidence>
<keyword evidence="3" id="KW-1185">Reference proteome</keyword>
<evidence type="ECO:0000313" key="3">
    <source>
        <dbReference type="Proteomes" id="UP001162972"/>
    </source>
</evidence>
<dbReference type="EMBL" id="JAPFFJ010000005">
    <property type="protein sequence ID" value="KAJ6426870.1"/>
    <property type="molecule type" value="Genomic_DNA"/>
</dbReference>
<name>A0AAD6KQ21_9ROSI</name>